<evidence type="ECO:0000313" key="3">
    <source>
        <dbReference type="Proteomes" id="UP001396898"/>
    </source>
</evidence>
<sequence>METTITSPPGAEEPPAPPNPSTKHKVGSYQRRICPQDTGLKVMFEPSPDLDDAEYDIVAVHGIGAYPRTAWEHRETKANWLRDSNMLPSELPTARIMTYNYESYWFGDDAVRTSICGVATSFLQDHNYERSHCQERPLLLVGHCFGGLVMQKVSMPEQLRFSCFAAS</sequence>
<dbReference type="Proteomes" id="UP001396898">
    <property type="component" value="Unassembled WGS sequence"/>
</dbReference>
<name>A0ABR1RI24_9PEZI</name>
<dbReference type="PANTHER" id="PTHR48182:SF3">
    <property type="entry name" value="DUF676 DOMAIN-CONTAINING PROTEIN"/>
    <property type="match status" value="1"/>
</dbReference>
<feature type="compositionally biased region" description="Pro residues" evidence="1">
    <location>
        <begin position="11"/>
        <end position="20"/>
    </location>
</feature>
<comment type="caution">
    <text evidence="2">The sequence shown here is derived from an EMBL/GenBank/DDBJ whole genome shotgun (WGS) entry which is preliminary data.</text>
</comment>
<keyword evidence="3" id="KW-1185">Reference proteome</keyword>
<feature type="region of interest" description="Disordered" evidence="1">
    <location>
        <begin position="1"/>
        <end position="30"/>
    </location>
</feature>
<dbReference type="EMBL" id="JAQQWI010000015">
    <property type="protein sequence ID" value="KAK8012911.1"/>
    <property type="molecule type" value="Genomic_DNA"/>
</dbReference>
<reference evidence="2 3" key="1">
    <citation type="submission" date="2023-01" db="EMBL/GenBank/DDBJ databases">
        <title>Analysis of 21 Apiospora genomes using comparative genomics revels a genus with tremendous synthesis potential of carbohydrate active enzymes and secondary metabolites.</title>
        <authorList>
            <person name="Sorensen T."/>
        </authorList>
    </citation>
    <scope>NUCLEOTIDE SEQUENCE [LARGE SCALE GENOMIC DNA]</scope>
    <source>
        <strain evidence="2 3">CBS 20057</strain>
    </source>
</reference>
<dbReference type="InterPro" id="IPR029058">
    <property type="entry name" value="AB_hydrolase_fold"/>
</dbReference>
<evidence type="ECO:0000256" key="1">
    <source>
        <dbReference type="SAM" id="MobiDB-lite"/>
    </source>
</evidence>
<dbReference type="SUPFAM" id="SSF53474">
    <property type="entry name" value="alpha/beta-Hydrolases"/>
    <property type="match status" value="1"/>
</dbReference>
<organism evidence="2 3">
    <name type="scientific">Apiospora marii</name>
    <dbReference type="NCBI Taxonomy" id="335849"/>
    <lineage>
        <taxon>Eukaryota</taxon>
        <taxon>Fungi</taxon>
        <taxon>Dikarya</taxon>
        <taxon>Ascomycota</taxon>
        <taxon>Pezizomycotina</taxon>
        <taxon>Sordariomycetes</taxon>
        <taxon>Xylariomycetidae</taxon>
        <taxon>Amphisphaeriales</taxon>
        <taxon>Apiosporaceae</taxon>
        <taxon>Apiospora</taxon>
    </lineage>
</organism>
<protein>
    <recommendedName>
        <fullName evidence="4">AB hydrolase-1 domain-containing protein</fullName>
    </recommendedName>
</protein>
<dbReference type="PANTHER" id="PTHR48182">
    <property type="entry name" value="PROTEIN SERAC1"/>
    <property type="match status" value="1"/>
</dbReference>
<evidence type="ECO:0000313" key="2">
    <source>
        <dbReference type="EMBL" id="KAK8012911.1"/>
    </source>
</evidence>
<accession>A0ABR1RI24</accession>
<evidence type="ECO:0008006" key="4">
    <source>
        <dbReference type="Google" id="ProtNLM"/>
    </source>
</evidence>
<gene>
    <name evidence="2" type="ORF">PG991_010286</name>
</gene>
<proteinExistence type="predicted"/>
<dbReference type="InterPro" id="IPR052374">
    <property type="entry name" value="SERAC1"/>
</dbReference>